<keyword evidence="4" id="KW-1185">Reference proteome</keyword>
<evidence type="ECO:0000256" key="1">
    <source>
        <dbReference type="SAM" id="MobiDB-lite"/>
    </source>
</evidence>
<name>A0A6A6E4X8_9PEZI</name>
<sequence length="263" mass="29808">MLFPLHAACVEIVQRVVRSREDFPPQTKISKRKKKKAASLPPPPSRLRSFYDAMRGECERNAGEWGIEWDHGYFGAIKNWGYDRWDGDENEGHEKFVVDPIRVPGLTLFVLSSLNAAPQEEDVNLSTLSIREGRGLEALPTELLQRITDFLPTPCILALRSCSKSLATRIPLTQQFFRKELLKGSLVPLAWDLDGTACREKQRKGAEGPEDYWDWKALARILADHGTIVAKDISVTSIPLGFWNRCRIWTIVEEALEAHLSNV</sequence>
<dbReference type="InterPro" id="IPR001810">
    <property type="entry name" value="F-box_dom"/>
</dbReference>
<feature type="domain" description="F-box" evidence="2">
    <location>
        <begin position="133"/>
        <end position="180"/>
    </location>
</feature>
<dbReference type="Proteomes" id="UP000800200">
    <property type="component" value="Unassembled WGS sequence"/>
</dbReference>
<proteinExistence type="predicted"/>
<organism evidence="3 4">
    <name type="scientific">Zopfia rhizophila CBS 207.26</name>
    <dbReference type="NCBI Taxonomy" id="1314779"/>
    <lineage>
        <taxon>Eukaryota</taxon>
        <taxon>Fungi</taxon>
        <taxon>Dikarya</taxon>
        <taxon>Ascomycota</taxon>
        <taxon>Pezizomycotina</taxon>
        <taxon>Dothideomycetes</taxon>
        <taxon>Dothideomycetes incertae sedis</taxon>
        <taxon>Zopfiaceae</taxon>
        <taxon>Zopfia</taxon>
    </lineage>
</organism>
<dbReference type="EMBL" id="ML994631">
    <property type="protein sequence ID" value="KAF2186065.1"/>
    <property type="molecule type" value="Genomic_DNA"/>
</dbReference>
<protein>
    <recommendedName>
        <fullName evidence="2">F-box domain-containing protein</fullName>
    </recommendedName>
</protein>
<dbReference type="OrthoDB" id="3932329at2759"/>
<dbReference type="Pfam" id="PF00646">
    <property type="entry name" value="F-box"/>
    <property type="match status" value="1"/>
</dbReference>
<gene>
    <name evidence="3" type="ORF">K469DRAFT_631451</name>
</gene>
<feature type="region of interest" description="Disordered" evidence="1">
    <location>
        <begin position="24"/>
        <end position="46"/>
    </location>
</feature>
<evidence type="ECO:0000259" key="2">
    <source>
        <dbReference type="PROSITE" id="PS50181"/>
    </source>
</evidence>
<accession>A0A6A6E4X8</accession>
<evidence type="ECO:0000313" key="4">
    <source>
        <dbReference type="Proteomes" id="UP000800200"/>
    </source>
</evidence>
<dbReference type="AlphaFoldDB" id="A0A6A6E4X8"/>
<dbReference type="PROSITE" id="PS50181">
    <property type="entry name" value="FBOX"/>
    <property type="match status" value="1"/>
</dbReference>
<evidence type="ECO:0000313" key="3">
    <source>
        <dbReference type="EMBL" id="KAF2186065.1"/>
    </source>
</evidence>
<reference evidence="3" key="1">
    <citation type="journal article" date="2020" name="Stud. Mycol.">
        <title>101 Dothideomycetes genomes: a test case for predicting lifestyles and emergence of pathogens.</title>
        <authorList>
            <person name="Haridas S."/>
            <person name="Albert R."/>
            <person name="Binder M."/>
            <person name="Bloem J."/>
            <person name="Labutti K."/>
            <person name="Salamov A."/>
            <person name="Andreopoulos B."/>
            <person name="Baker S."/>
            <person name="Barry K."/>
            <person name="Bills G."/>
            <person name="Bluhm B."/>
            <person name="Cannon C."/>
            <person name="Castanera R."/>
            <person name="Culley D."/>
            <person name="Daum C."/>
            <person name="Ezra D."/>
            <person name="Gonzalez J."/>
            <person name="Henrissat B."/>
            <person name="Kuo A."/>
            <person name="Liang C."/>
            <person name="Lipzen A."/>
            <person name="Lutzoni F."/>
            <person name="Magnuson J."/>
            <person name="Mondo S."/>
            <person name="Nolan M."/>
            <person name="Ohm R."/>
            <person name="Pangilinan J."/>
            <person name="Park H.-J."/>
            <person name="Ramirez L."/>
            <person name="Alfaro M."/>
            <person name="Sun H."/>
            <person name="Tritt A."/>
            <person name="Yoshinaga Y."/>
            <person name="Zwiers L.-H."/>
            <person name="Turgeon B."/>
            <person name="Goodwin S."/>
            <person name="Spatafora J."/>
            <person name="Crous P."/>
            <person name="Grigoriev I."/>
        </authorList>
    </citation>
    <scope>NUCLEOTIDE SEQUENCE</scope>
    <source>
        <strain evidence="3">CBS 207.26</strain>
    </source>
</reference>